<reference evidence="4" key="2">
    <citation type="submission" date="2021-03" db="UniProtKB">
        <authorList>
            <consortium name="EnsemblPlants"/>
        </authorList>
    </citation>
    <scope>IDENTIFICATION</scope>
</reference>
<feature type="domain" description="DUF668" evidence="2">
    <location>
        <begin position="659"/>
        <end position="749"/>
    </location>
</feature>
<protein>
    <submittedName>
        <fullName evidence="4">Uncharacterized protein</fullName>
    </submittedName>
</protein>
<dbReference type="PANTHER" id="PTHR31371:SF4">
    <property type="entry name" value="DUF668 DOMAIN-CONTAINING PROTEIN"/>
    <property type="match status" value="1"/>
</dbReference>
<keyword evidence="5" id="KW-1185">Reference proteome</keyword>
<evidence type="ECO:0000313" key="4">
    <source>
        <dbReference type="EnsemblPlants" id="AUR62037893-RA:cds"/>
    </source>
</evidence>
<accession>A0A803MZQ3</accession>
<feature type="compositionally biased region" description="Basic and acidic residues" evidence="1">
    <location>
        <begin position="164"/>
        <end position="174"/>
    </location>
</feature>
<reference evidence="4" key="1">
    <citation type="journal article" date="2017" name="Nature">
        <title>The genome of Chenopodium quinoa.</title>
        <authorList>
            <person name="Jarvis D.E."/>
            <person name="Ho Y.S."/>
            <person name="Lightfoot D.J."/>
            <person name="Schmoeckel S.M."/>
            <person name="Li B."/>
            <person name="Borm T.J.A."/>
            <person name="Ohyanagi H."/>
            <person name="Mineta K."/>
            <person name="Michell C.T."/>
            <person name="Saber N."/>
            <person name="Kharbatia N.M."/>
            <person name="Rupper R.R."/>
            <person name="Sharp A.R."/>
            <person name="Dally N."/>
            <person name="Boughton B.A."/>
            <person name="Woo Y.H."/>
            <person name="Gao G."/>
            <person name="Schijlen E.G.W.M."/>
            <person name="Guo X."/>
            <person name="Momin A.A."/>
            <person name="Negrao S."/>
            <person name="Al-Babili S."/>
            <person name="Gehring C."/>
            <person name="Roessner U."/>
            <person name="Jung C."/>
            <person name="Murphy K."/>
            <person name="Arold S.T."/>
            <person name="Gojobori T."/>
            <person name="van der Linden C.G."/>
            <person name="van Loo E.N."/>
            <person name="Jellen E.N."/>
            <person name="Maughan P.J."/>
            <person name="Tester M."/>
        </authorList>
    </citation>
    <scope>NUCLEOTIDE SEQUENCE [LARGE SCALE GENOMIC DNA]</scope>
    <source>
        <strain evidence="4">cv. PI 614886</strain>
    </source>
</reference>
<evidence type="ECO:0000259" key="2">
    <source>
        <dbReference type="Pfam" id="PF05003"/>
    </source>
</evidence>
<dbReference type="Pfam" id="PF05003">
    <property type="entry name" value="DUF668"/>
    <property type="match status" value="1"/>
</dbReference>
<evidence type="ECO:0000313" key="5">
    <source>
        <dbReference type="Proteomes" id="UP000596660"/>
    </source>
</evidence>
<dbReference type="Pfam" id="PF11961">
    <property type="entry name" value="DUF3475"/>
    <property type="match status" value="1"/>
</dbReference>
<sequence>MQDSNTTSSNAKWGAQEDDALVSAWIECANEDPETTTDQRLAMMWKSIYDLYEQARKDNSSTIRRRTLRAMKGRWGRINKDVSLWVGCYAAAQRRNASGTNTYNVMTEAQEMYSASCNGAQFTLISIWDVLKKSDKWRLTNKQVPNTSESDSSKSSDPDTPTEAGRRGRPDGVKKAKRKDKSVASSGISSLDSFTQALLEMNVMKEQYKSVDEKRADVAQQMLDYQKERDVEKKKRKRVTYTLALQVKTPVVGILQDCGMGGGVKESWFSSLWGISRRNGSHSEKAVMGILAFEVSTLMSKVANLWNCLSDNHISQLREDVINSPGIVKLVSDDENFLMNLAFAEIVENLWYAAHSVTRLGKKCSNPVYHCLDQLLSSPLENSTELYGWEYRWKKMEKKVKKLESFVAATSQLHQEMEVLVELEQTLRRMQCNPETSRVKLLEFQQKVIWQRQEVKNLQEMSPWSRTYDYIVQLLSRCLVTIIERLKFLLGINEVIYLDRNHTTGLQPTAGSLIRSRSFVQSSVYPSETHSSIFYSGPLVRSSSLLGLPTRSKRASKRQQRQTLQNEHNPHKKFPFLNTKRFAQSGPFKGCMIGGSNSPVVESCMPTSSGPSSSAAIVLSDVDGKLNNLDPSSHDSTFPTSSSVYLSQCILSNTPPFSLGSAALSLHYANIIILIEKLASSPHLISHDAREDLYDMLTTSIRSMLRARLKLYTKSFASSAYDSALATEWSLAIARMLEWLSPLAHNTVRWHSERNYEKQHIVSRGNLLLVQTLYFANQSKAEAAIIELLLGLNYLYRFGRDVNEMVFLEANGNRVYDEYAIQADTIACNA</sequence>
<dbReference type="EnsemblPlants" id="AUR62037893-RA">
    <property type="protein sequence ID" value="AUR62037893-RA:cds"/>
    <property type="gene ID" value="AUR62037893"/>
</dbReference>
<organism evidence="4 5">
    <name type="scientific">Chenopodium quinoa</name>
    <name type="common">Quinoa</name>
    <dbReference type="NCBI Taxonomy" id="63459"/>
    <lineage>
        <taxon>Eukaryota</taxon>
        <taxon>Viridiplantae</taxon>
        <taxon>Streptophyta</taxon>
        <taxon>Embryophyta</taxon>
        <taxon>Tracheophyta</taxon>
        <taxon>Spermatophyta</taxon>
        <taxon>Magnoliopsida</taxon>
        <taxon>eudicotyledons</taxon>
        <taxon>Gunneridae</taxon>
        <taxon>Pentapetalae</taxon>
        <taxon>Caryophyllales</taxon>
        <taxon>Chenopodiaceae</taxon>
        <taxon>Chenopodioideae</taxon>
        <taxon>Atripliceae</taxon>
        <taxon>Chenopodium</taxon>
    </lineage>
</organism>
<dbReference type="PANTHER" id="PTHR31371">
    <property type="entry name" value="BNAC09G50660D PROTEIN"/>
    <property type="match status" value="1"/>
</dbReference>
<dbReference type="Proteomes" id="UP000596660">
    <property type="component" value="Unplaced"/>
</dbReference>
<feature type="region of interest" description="Disordered" evidence="1">
    <location>
        <begin position="141"/>
        <end position="184"/>
    </location>
</feature>
<dbReference type="AlphaFoldDB" id="A0A803MZQ3"/>
<dbReference type="InterPro" id="IPR021864">
    <property type="entry name" value="DUF3475"/>
</dbReference>
<dbReference type="Gramene" id="AUR62037893-RA">
    <property type="protein sequence ID" value="AUR62037893-RA:cds"/>
    <property type="gene ID" value="AUR62037893"/>
</dbReference>
<proteinExistence type="predicted"/>
<feature type="domain" description="DUF3475" evidence="3">
    <location>
        <begin position="290"/>
        <end position="346"/>
    </location>
</feature>
<dbReference type="OMA" id="EDGDYLM"/>
<dbReference type="InterPro" id="IPR007700">
    <property type="entry name" value="DUF668"/>
</dbReference>
<name>A0A803MZQ3_CHEQI</name>
<dbReference type="GO" id="GO:0045927">
    <property type="term" value="P:positive regulation of growth"/>
    <property type="evidence" value="ECO:0007669"/>
    <property type="project" value="InterPro"/>
</dbReference>
<evidence type="ECO:0000256" key="1">
    <source>
        <dbReference type="SAM" id="MobiDB-lite"/>
    </source>
</evidence>
<evidence type="ECO:0000259" key="3">
    <source>
        <dbReference type="Pfam" id="PF11961"/>
    </source>
</evidence>